<dbReference type="EMBL" id="VDLU01000002">
    <property type="protein sequence ID" value="TNJ28056.1"/>
    <property type="molecule type" value="Genomic_DNA"/>
</dbReference>
<accession>A0A4Z1SQF9</accession>
<evidence type="ECO:0000313" key="2">
    <source>
        <dbReference type="Proteomes" id="UP000315496"/>
    </source>
</evidence>
<reference evidence="1 2" key="1">
    <citation type="submission" date="2019-05" db="EMBL/GenBank/DDBJ databases">
        <title>The compact genome of Giardia muris reveals important steps in the evolution of intestinal protozoan parasites.</title>
        <authorList>
            <person name="Xu F."/>
            <person name="Jimenez-Gonzalez A."/>
            <person name="Einarsson E."/>
            <person name="Astvaldsson A."/>
            <person name="Peirasmaki D."/>
            <person name="Eckmann L."/>
            <person name="Andersson J.O."/>
            <person name="Svard S.G."/>
            <person name="Jerlstrom-Hultqvist J."/>
        </authorList>
    </citation>
    <scope>NUCLEOTIDE SEQUENCE [LARGE SCALE GENOMIC DNA]</scope>
    <source>
        <strain evidence="1 2">Roberts-Thomson</strain>
    </source>
</reference>
<dbReference type="InterPro" id="IPR009057">
    <property type="entry name" value="Homeodomain-like_sf"/>
</dbReference>
<keyword evidence="2" id="KW-1185">Reference proteome</keyword>
<gene>
    <name evidence="1" type="ORF">GMRT_10026</name>
</gene>
<dbReference type="Proteomes" id="UP000315496">
    <property type="component" value="Chromosome 2"/>
</dbReference>
<dbReference type="AlphaFoldDB" id="A0A4Z1SQF9"/>
<dbReference type="SUPFAM" id="SSF46689">
    <property type="entry name" value="Homeodomain-like"/>
    <property type="match status" value="1"/>
</dbReference>
<sequence length="178" mass="20285">MKCQDNPAVCPVAPLSIDLHRRFGAVYHQEGDDARVLTQQFERPTSTMFRAFAEPREGYMKNRGRPRILGDAEIEVALELIRCDPKISYRQLTERLCERSGKRLSIKTLKRALHRYGAQLTRSPELRSDSNLFADQPLFLPDILYCYSYLAPIPSEPLELPPVDAPDCLDRIGIGVLK</sequence>
<dbReference type="VEuPathDB" id="GiardiaDB:GMRT_10026"/>
<comment type="caution">
    <text evidence="1">The sequence shown here is derived from an EMBL/GenBank/DDBJ whole genome shotgun (WGS) entry which is preliminary data.</text>
</comment>
<name>A0A4Z1SQF9_GIAMU</name>
<evidence type="ECO:0000313" key="1">
    <source>
        <dbReference type="EMBL" id="TNJ28056.1"/>
    </source>
</evidence>
<proteinExistence type="predicted"/>
<protein>
    <submittedName>
        <fullName evidence="1">Uncharacterized protein</fullName>
    </submittedName>
</protein>
<organism evidence="1 2">
    <name type="scientific">Giardia muris</name>
    <dbReference type="NCBI Taxonomy" id="5742"/>
    <lineage>
        <taxon>Eukaryota</taxon>
        <taxon>Metamonada</taxon>
        <taxon>Diplomonadida</taxon>
        <taxon>Hexamitidae</taxon>
        <taxon>Giardiinae</taxon>
        <taxon>Giardia</taxon>
    </lineage>
</organism>